<dbReference type="GO" id="GO:0009253">
    <property type="term" value="P:peptidoglycan catabolic process"/>
    <property type="evidence" value="ECO:0007669"/>
    <property type="project" value="InterPro"/>
</dbReference>
<feature type="domain" description="SPOR" evidence="2">
    <location>
        <begin position="183"/>
        <end position="260"/>
    </location>
</feature>
<dbReference type="PANTHER" id="PTHR30404">
    <property type="entry name" value="N-ACETYLMURAMOYL-L-ALANINE AMIDASE"/>
    <property type="match status" value="1"/>
</dbReference>
<dbReference type="EMBL" id="JACXAH010000021">
    <property type="protein sequence ID" value="MBD1373276.1"/>
    <property type="molecule type" value="Genomic_DNA"/>
</dbReference>
<reference evidence="3" key="1">
    <citation type="submission" date="2020-09" db="EMBL/GenBank/DDBJ databases">
        <title>A novel bacterium of genus Hazenella, isolated from South China Sea.</title>
        <authorList>
            <person name="Huang H."/>
            <person name="Mo K."/>
            <person name="Hu Y."/>
        </authorList>
    </citation>
    <scope>NUCLEOTIDE SEQUENCE</scope>
    <source>
        <strain evidence="3">IB182357</strain>
    </source>
</reference>
<dbReference type="SMART" id="SM00646">
    <property type="entry name" value="Ami_3"/>
    <property type="match status" value="1"/>
</dbReference>
<organism evidence="3 4">
    <name type="scientific">Polycladospora coralii</name>
    <dbReference type="NCBI Taxonomy" id="2771432"/>
    <lineage>
        <taxon>Bacteria</taxon>
        <taxon>Bacillati</taxon>
        <taxon>Bacillota</taxon>
        <taxon>Bacilli</taxon>
        <taxon>Bacillales</taxon>
        <taxon>Thermoactinomycetaceae</taxon>
        <taxon>Polycladospora</taxon>
    </lineage>
</organism>
<dbReference type="SUPFAM" id="SSF110997">
    <property type="entry name" value="Sporulation related repeat"/>
    <property type="match status" value="1"/>
</dbReference>
<sequence>MTKIVIDPGHGGSDPGAVSGSYREKDFNLTIGKKVRDYLNTFYIVDVLMTRDTDKTLSLTARTNYANSQNADYYCSIHVNAGGGTGWESFIYNGSVSNKTIQAREIIHNSVMNKIGPMYGVRNRGKKRANFHVLRETQMSAVLLENLFIDTARDLSLLRSSSFINDLSSSISEGLAIALSLQPKTITLYKVIAGSFLKEENAEERRDFLIQNGIDAFISPTNLSGVLWYRVQAGAFSERKNAEDRVVEIKQLGITDVFIL</sequence>
<dbReference type="InterPro" id="IPR007730">
    <property type="entry name" value="SPOR-like_dom"/>
</dbReference>
<gene>
    <name evidence="3" type="ORF">IC620_13045</name>
</gene>
<dbReference type="InterPro" id="IPR050695">
    <property type="entry name" value="N-acetylmuramoyl_amidase_3"/>
</dbReference>
<evidence type="ECO:0000313" key="3">
    <source>
        <dbReference type="EMBL" id="MBD1373276.1"/>
    </source>
</evidence>
<dbReference type="InterPro" id="IPR036680">
    <property type="entry name" value="SPOR-like_sf"/>
</dbReference>
<dbReference type="GO" id="GO:0008745">
    <property type="term" value="F:N-acetylmuramoyl-L-alanine amidase activity"/>
    <property type="evidence" value="ECO:0007669"/>
    <property type="project" value="InterPro"/>
</dbReference>
<keyword evidence="1" id="KW-0378">Hydrolase</keyword>
<dbReference type="Proteomes" id="UP000661691">
    <property type="component" value="Unassembled WGS sequence"/>
</dbReference>
<name>A0A926RY88_9BACL</name>
<dbReference type="PROSITE" id="PS51724">
    <property type="entry name" value="SPOR"/>
    <property type="match status" value="1"/>
</dbReference>
<accession>A0A926RY88</accession>
<dbReference type="PANTHER" id="PTHR30404:SF0">
    <property type="entry name" value="N-ACETYLMURAMOYL-L-ALANINE AMIDASE AMIC"/>
    <property type="match status" value="1"/>
</dbReference>
<dbReference type="Gene3D" id="3.40.630.40">
    <property type="entry name" value="Zn-dependent exopeptidases"/>
    <property type="match status" value="1"/>
</dbReference>
<evidence type="ECO:0000256" key="1">
    <source>
        <dbReference type="ARBA" id="ARBA00022801"/>
    </source>
</evidence>
<evidence type="ECO:0000259" key="2">
    <source>
        <dbReference type="PROSITE" id="PS51724"/>
    </source>
</evidence>
<dbReference type="Gene3D" id="3.30.70.1070">
    <property type="entry name" value="Sporulation related repeat"/>
    <property type="match status" value="1"/>
</dbReference>
<protein>
    <submittedName>
        <fullName evidence="3">N-acetylmuramoyl-L-alanine amidase</fullName>
    </submittedName>
</protein>
<keyword evidence="4" id="KW-1185">Reference proteome</keyword>
<dbReference type="SUPFAM" id="SSF53187">
    <property type="entry name" value="Zn-dependent exopeptidases"/>
    <property type="match status" value="1"/>
</dbReference>
<dbReference type="Pfam" id="PF01520">
    <property type="entry name" value="Amidase_3"/>
    <property type="match status" value="1"/>
</dbReference>
<dbReference type="AlphaFoldDB" id="A0A926RY88"/>
<dbReference type="GO" id="GO:0030288">
    <property type="term" value="C:outer membrane-bounded periplasmic space"/>
    <property type="evidence" value="ECO:0007669"/>
    <property type="project" value="TreeGrafter"/>
</dbReference>
<dbReference type="Pfam" id="PF05036">
    <property type="entry name" value="SPOR"/>
    <property type="match status" value="1"/>
</dbReference>
<dbReference type="RefSeq" id="WP_191138080.1">
    <property type="nucleotide sequence ID" value="NZ_JACXAG020000001.1"/>
</dbReference>
<dbReference type="InterPro" id="IPR002508">
    <property type="entry name" value="MurNAc-LAA_cat"/>
</dbReference>
<evidence type="ECO:0000313" key="4">
    <source>
        <dbReference type="Proteomes" id="UP000661691"/>
    </source>
</evidence>
<comment type="caution">
    <text evidence="3">The sequence shown here is derived from an EMBL/GenBank/DDBJ whole genome shotgun (WGS) entry which is preliminary data.</text>
</comment>
<dbReference type="GO" id="GO:0042834">
    <property type="term" value="F:peptidoglycan binding"/>
    <property type="evidence" value="ECO:0007669"/>
    <property type="project" value="InterPro"/>
</dbReference>
<proteinExistence type="predicted"/>
<dbReference type="CDD" id="cd02696">
    <property type="entry name" value="MurNAc-LAA"/>
    <property type="match status" value="1"/>
</dbReference>